<gene>
    <name evidence="2" type="ORF">COX39_03470</name>
</gene>
<organism evidence="2 3">
    <name type="scientific">Candidatus Nealsonbacteria bacterium CG23_combo_of_CG06-09_8_20_14_all_40_13</name>
    <dbReference type="NCBI Taxonomy" id="1974724"/>
    <lineage>
        <taxon>Bacteria</taxon>
        <taxon>Candidatus Nealsoniibacteriota</taxon>
    </lineage>
</organism>
<feature type="region of interest" description="Disordered" evidence="1">
    <location>
        <begin position="1"/>
        <end position="20"/>
    </location>
</feature>
<evidence type="ECO:0008006" key="4">
    <source>
        <dbReference type="Google" id="ProtNLM"/>
    </source>
</evidence>
<name>A0A2G9YQ10_9BACT</name>
<proteinExistence type="predicted"/>
<accession>A0A2G9YQ10</accession>
<sequence>MGELDPSFQPEQKNLSPESKYLDIETINTEDMLAILEKGQVVNVRPIEEDFKVMPHKDKVNLGNIVPHKDRTLEVELSLPGKGSLLVVYKPLSGENKGQLGKPFDPPENSSPSCNKEVGNFLVDTALGWELIVPTIIREDLPEGKGSLRPFIHGKTLDLASKEQKQSIYAGEQYQKLAVFDYLLSNIDGQSENVILSNLGGIYAIDRSLTLFSDYSASEWPMKGARLKIGYDNTADPPQLKEKPLPKNILSDVEELHTQLIDEESELHRNLSTVLSKNEITALSNRAKTMVEQKIFL</sequence>
<protein>
    <recommendedName>
        <fullName evidence="4">PI3K/PI4K catalytic domain-containing protein</fullName>
    </recommendedName>
</protein>
<reference evidence="2 3" key="1">
    <citation type="submission" date="2017-09" db="EMBL/GenBank/DDBJ databases">
        <title>Depth-based differentiation of microbial function through sediment-hosted aquifers and enrichment of novel symbionts in the deep terrestrial subsurface.</title>
        <authorList>
            <person name="Probst A.J."/>
            <person name="Ladd B."/>
            <person name="Jarett J.K."/>
            <person name="Geller-Mcgrath D.E."/>
            <person name="Sieber C.M."/>
            <person name="Emerson J.B."/>
            <person name="Anantharaman K."/>
            <person name="Thomas B.C."/>
            <person name="Malmstrom R."/>
            <person name="Stieglmeier M."/>
            <person name="Klingl A."/>
            <person name="Woyke T."/>
            <person name="Ryan C.M."/>
            <person name="Banfield J.F."/>
        </authorList>
    </citation>
    <scope>NUCLEOTIDE SEQUENCE [LARGE SCALE GENOMIC DNA]</scope>
    <source>
        <strain evidence="2">CG23_combo_of_CG06-09_8_20_14_all_40_13</strain>
    </source>
</reference>
<evidence type="ECO:0000313" key="2">
    <source>
        <dbReference type="EMBL" id="PIP21327.1"/>
    </source>
</evidence>
<comment type="caution">
    <text evidence="2">The sequence shown here is derived from an EMBL/GenBank/DDBJ whole genome shotgun (WGS) entry which is preliminary data.</text>
</comment>
<dbReference type="AlphaFoldDB" id="A0A2G9YQ10"/>
<dbReference type="EMBL" id="PCRM01000045">
    <property type="protein sequence ID" value="PIP21327.1"/>
    <property type="molecule type" value="Genomic_DNA"/>
</dbReference>
<dbReference type="Proteomes" id="UP000231567">
    <property type="component" value="Unassembled WGS sequence"/>
</dbReference>
<evidence type="ECO:0000256" key="1">
    <source>
        <dbReference type="SAM" id="MobiDB-lite"/>
    </source>
</evidence>
<evidence type="ECO:0000313" key="3">
    <source>
        <dbReference type="Proteomes" id="UP000231567"/>
    </source>
</evidence>